<sequence>MRSDLTFYQETWVKDTVKGDSQQFLDIRPLEGCCEHDQTSIKMAAKGNWNITKFFKNVRNFSSDAVTTKSPPKALSDL</sequence>
<dbReference type="AlphaFoldDB" id="A0A3M0JV98"/>
<keyword evidence="2" id="KW-1185">Reference proteome</keyword>
<proteinExistence type="predicted"/>
<reference evidence="1 2" key="1">
    <citation type="submission" date="2018-07" db="EMBL/GenBank/DDBJ databases">
        <title>A high quality draft genome assembly of the barn swallow (H. rustica rustica).</title>
        <authorList>
            <person name="Formenti G."/>
            <person name="Chiara M."/>
            <person name="Poveda L."/>
            <person name="Francoijs K.-J."/>
            <person name="Bonisoli-Alquati A."/>
            <person name="Canova L."/>
            <person name="Gianfranceschi L."/>
            <person name="Horner D.S."/>
            <person name="Saino N."/>
        </authorList>
    </citation>
    <scope>NUCLEOTIDE SEQUENCE [LARGE SCALE GENOMIC DNA]</scope>
    <source>
        <strain evidence="1">Chelidonia</strain>
        <tissue evidence="1">Blood</tissue>
    </source>
</reference>
<evidence type="ECO:0000313" key="2">
    <source>
        <dbReference type="Proteomes" id="UP000269221"/>
    </source>
</evidence>
<evidence type="ECO:0000313" key="1">
    <source>
        <dbReference type="EMBL" id="RMC02670.1"/>
    </source>
</evidence>
<protein>
    <submittedName>
        <fullName evidence="1">Uncharacterized protein</fullName>
    </submittedName>
</protein>
<name>A0A3M0JV98_HIRRU</name>
<comment type="caution">
    <text evidence="1">The sequence shown here is derived from an EMBL/GenBank/DDBJ whole genome shotgun (WGS) entry which is preliminary data.</text>
</comment>
<dbReference type="Proteomes" id="UP000269221">
    <property type="component" value="Unassembled WGS sequence"/>
</dbReference>
<accession>A0A3M0JV98</accession>
<organism evidence="1 2">
    <name type="scientific">Hirundo rustica rustica</name>
    <dbReference type="NCBI Taxonomy" id="333673"/>
    <lineage>
        <taxon>Eukaryota</taxon>
        <taxon>Metazoa</taxon>
        <taxon>Chordata</taxon>
        <taxon>Craniata</taxon>
        <taxon>Vertebrata</taxon>
        <taxon>Euteleostomi</taxon>
        <taxon>Archelosauria</taxon>
        <taxon>Archosauria</taxon>
        <taxon>Dinosauria</taxon>
        <taxon>Saurischia</taxon>
        <taxon>Theropoda</taxon>
        <taxon>Coelurosauria</taxon>
        <taxon>Aves</taxon>
        <taxon>Neognathae</taxon>
        <taxon>Neoaves</taxon>
        <taxon>Telluraves</taxon>
        <taxon>Australaves</taxon>
        <taxon>Passeriformes</taxon>
        <taxon>Sylvioidea</taxon>
        <taxon>Hirundinidae</taxon>
        <taxon>Hirundo</taxon>
    </lineage>
</organism>
<dbReference type="EMBL" id="QRBI01000131">
    <property type="protein sequence ID" value="RMC02670.1"/>
    <property type="molecule type" value="Genomic_DNA"/>
</dbReference>
<gene>
    <name evidence="1" type="ORF">DUI87_19858</name>
</gene>